<evidence type="ECO:0000256" key="2">
    <source>
        <dbReference type="ARBA" id="ARBA00022475"/>
    </source>
</evidence>
<evidence type="ECO:0000256" key="1">
    <source>
        <dbReference type="ARBA" id="ARBA00004651"/>
    </source>
</evidence>
<keyword evidence="4 6" id="KW-1133">Transmembrane helix</keyword>
<feature type="transmembrane region" description="Helical" evidence="6">
    <location>
        <begin position="455"/>
        <end position="476"/>
    </location>
</feature>
<feature type="transmembrane region" description="Helical" evidence="6">
    <location>
        <begin position="261"/>
        <end position="283"/>
    </location>
</feature>
<dbReference type="GO" id="GO:0005886">
    <property type="term" value="C:plasma membrane"/>
    <property type="evidence" value="ECO:0007669"/>
    <property type="project" value="UniProtKB-SubCell"/>
</dbReference>
<evidence type="ECO:0000256" key="5">
    <source>
        <dbReference type="ARBA" id="ARBA00023136"/>
    </source>
</evidence>
<feature type="transmembrane region" description="Helical" evidence="6">
    <location>
        <begin position="235"/>
        <end position="255"/>
    </location>
</feature>
<keyword evidence="2" id="KW-1003">Cell membrane</keyword>
<accession>A0AAX0S5Q1</accession>
<sequence>MQNSVKKPSDLRLVTLWGLVLLGYVLFVIEWFVIDFIRGSAASLLTEQTSAVPQYGGWFSSFFVADAGFIPGQATNWTITLLRAVGSILCGVMVVKFGYRHAVMIMMGLMCVCFPFLIIGSPLGGHNELTLLRPASSEVISKLTKISSSLQQGQLLGPVQVGSQTMLADGTPVSLIKGINGNEIGTSASMTGYAFFIIFRSTIAIGGTTLIAYAQPIIASLSSNRKKSILSNANFWGFNVGLVIVAAPFLIPGVGRFATANWVWVVTFMILLVFAMLLVFAWFEKKVDHMLPQKQSKTNQSLSVRPSALSILKRKTTWKLLAIAGVGTILLINPLTQTWFNSLLAISGAKKAIIPTARPILLILWVMGYLLGYFLLSPFNKTIYDKKRWLHFIFTANAVLVLLIVIFAATLGLNTVVGFTFVGIFTFIAGGFGWSLGSSILILPYEYKEYKRNEVSIIFGYVWGFAYVFYSIFDIITSVFLDAPRIATGNTSANILPGAIAAIVLFVSLLLVINWVIIYLPSSWIKNGDECVSEMTKKWRITQWQFVIANKAKNRYADLLK</sequence>
<dbReference type="SUPFAM" id="SSF103473">
    <property type="entry name" value="MFS general substrate transporter"/>
    <property type="match status" value="1"/>
</dbReference>
<dbReference type="Proteomes" id="UP000289557">
    <property type="component" value="Chromosome"/>
</dbReference>
<evidence type="ECO:0000256" key="4">
    <source>
        <dbReference type="ARBA" id="ARBA00022989"/>
    </source>
</evidence>
<comment type="subcellular location">
    <subcellularLocation>
        <location evidence="1">Cell membrane</location>
        <topology evidence="1">Multi-pass membrane protein</topology>
    </subcellularLocation>
</comment>
<keyword evidence="5 6" id="KW-0472">Membrane</keyword>
<dbReference type="Gene3D" id="1.20.1250.20">
    <property type="entry name" value="MFS general substrate transporter like domains"/>
    <property type="match status" value="1"/>
</dbReference>
<protein>
    <submittedName>
        <fullName evidence="7">Mycoplasma MFS transporter</fullName>
    </submittedName>
</protein>
<evidence type="ECO:0000256" key="6">
    <source>
        <dbReference type="SAM" id="Phobius"/>
    </source>
</evidence>
<gene>
    <name evidence="7" type="ORF">NCTC10119_00711</name>
</gene>
<feature type="transmembrane region" description="Helical" evidence="6">
    <location>
        <begin position="496"/>
        <end position="520"/>
    </location>
</feature>
<keyword evidence="3 6" id="KW-0812">Transmembrane</keyword>
<name>A0AAX0S5Q1_MYCPM</name>
<dbReference type="AlphaFoldDB" id="A0AAX0S5Q1"/>
<feature type="transmembrane region" description="Helical" evidence="6">
    <location>
        <begin position="419"/>
        <end position="443"/>
    </location>
</feature>
<dbReference type="EMBL" id="LR214945">
    <property type="protein sequence ID" value="VEU57432.1"/>
    <property type="molecule type" value="Genomic_DNA"/>
</dbReference>
<reference evidence="7 8" key="1">
    <citation type="submission" date="2019-01" db="EMBL/GenBank/DDBJ databases">
        <authorList>
            <consortium name="Pathogen Informatics"/>
        </authorList>
    </citation>
    <scope>NUCLEOTIDE SEQUENCE [LARGE SCALE GENOMIC DNA]</scope>
    <source>
        <strain evidence="7 8">NCTC10119</strain>
    </source>
</reference>
<dbReference type="InterPro" id="IPR036259">
    <property type="entry name" value="MFS_trans_sf"/>
</dbReference>
<dbReference type="InterPro" id="IPR011699">
    <property type="entry name" value="MFS_Mycoplasma"/>
</dbReference>
<organism evidence="7 8">
    <name type="scientific">Mycoplasmoides pneumoniae</name>
    <name type="common">Mycoplasma pneumoniae</name>
    <dbReference type="NCBI Taxonomy" id="2104"/>
    <lineage>
        <taxon>Bacteria</taxon>
        <taxon>Bacillati</taxon>
        <taxon>Mycoplasmatota</taxon>
        <taxon>Mycoplasmoidales</taxon>
        <taxon>Mycoplasmoidaceae</taxon>
        <taxon>Mycoplasmoides</taxon>
    </lineage>
</organism>
<feature type="transmembrane region" description="Helical" evidence="6">
    <location>
        <begin position="360"/>
        <end position="377"/>
    </location>
</feature>
<dbReference type="Pfam" id="PF07672">
    <property type="entry name" value="MFS_Mycoplasma"/>
    <property type="match status" value="1"/>
</dbReference>
<feature type="transmembrane region" description="Helical" evidence="6">
    <location>
        <begin position="193"/>
        <end position="214"/>
    </location>
</feature>
<feature type="transmembrane region" description="Helical" evidence="6">
    <location>
        <begin position="102"/>
        <end position="123"/>
    </location>
</feature>
<feature type="transmembrane region" description="Helical" evidence="6">
    <location>
        <begin position="77"/>
        <end position="95"/>
    </location>
</feature>
<feature type="transmembrane region" description="Helical" evidence="6">
    <location>
        <begin position="320"/>
        <end position="340"/>
    </location>
</feature>
<feature type="transmembrane region" description="Helical" evidence="6">
    <location>
        <begin position="12"/>
        <end position="34"/>
    </location>
</feature>
<evidence type="ECO:0000256" key="3">
    <source>
        <dbReference type="ARBA" id="ARBA00022692"/>
    </source>
</evidence>
<evidence type="ECO:0000313" key="8">
    <source>
        <dbReference type="Proteomes" id="UP000289557"/>
    </source>
</evidence>
<feature type="transmembrane region" description="Helical" evidence="6">
    <location>
        <begin position="389"/>
        <end position="413"/>
    </location>
</feature>
<proteinExistence type="predicted"/>
<evidence type="ECO:0000313" key="7">
    <source>
        <dbReference type="EMBL" id="VEU57432.1"/>
    </source>
</evidence>